<sequence>MRRLFAIALLVATFAHGGTPAAAPAGHNRPPEAPTRLTVNDRTDPLAVDGVPRFGWLPRDRDGNEVQTAYQIVVLQGDVRVWDSGRVLSSRQSWVGYGGRPLASGAAYRWTVRTWDRHGAVSPYAVAASFDTGLGDGDWSGAAWIRRVTTGNDAADEWTLARKVIEVGKSPVIRARAYVSATSDWALHVNGAMVSRGSSYGYPGEGYYDVADLKGVWAGAELAIGVRYHYWTCRCQGRADGPQLPAEGPSGLLAKIVVEHADGSREVAVSDGSWRLTRDTAQDVSTLTYRNSDAGDRVERHDATQEIQQWDTPSFDDRLWDPASLIGPHPRPNPSSCAAPCAFTRLTAQQAHIAYEIIHPVSVIRLPDGTVFADMGKVVAAVPRISFRAGTAGHAITMTTSYRRNNTTLAAPVSAGARAVSLVSTSKVHIGDQITIDAPANGYGPGSPETRTVVAVSPAEVGLDRPLTRAHAGGAWVENSRAGTSGLDTQGSDMRFHYVQKSGRQIAEPFTYWGWRYLEVSDPGEHLADGQITAVTQATDVRPTEAATFASSSPVLDAVFQLMQRSALLSAQNVFLDTPTREKGQFLGDTIDQSFATMESLGERSPTRQAIVEFIHSQARYWPNGALNAVYPNGDGKRDIPDYTEMFPEWVMRYHQMTGDDSLVVQAFPTMKRVAGYITAAIDSTGLVHQLPGGSGQYAYGIIDWPPAMRYDTVVQDNGSRTVVNALAVGAMRAVADAAVVVGDTVAADEYRRQAESLTAAMNALLREPGGRYSDGLALSTGKQIPNFSQHAQSFPVAYGVAPVSAYPALGAYIRDLGMRQGPMTFRQLLAALHRTGQSEAIVRLLTNTDADGPAQTLAEGGTFLWEQWTPGCAVAGCTGTQVNQNSSESFSHGWGAAGISGILQSLLGLEVVSPGAATVRIAPPANGLQHARGTVWTERGQVGIAWARSGRSITLDVNVPVNVTATVVLPGSRPITVGSGRTHLRVTPG</sequence>
<keyword evidence="4" id="KW-0732">Signal</keyword>
<dbReference type="EMBL" id="FWXV01000008">
    <property type="protein sequence ID" value="SMD22835.1"/>
    <property type="molecule type" value="Genomic_DNA"/>
</dbReference>
<dbReference type="SUPFAM" id="SSF48208">
    <property type="entry name" value="Six-hairpin glycosidases"/>
    <property type="match status" value="1"/>
</dbReference>
<dbReference type="Pfam" id="PF17389">
    <property type="entry name" value="Bac_rhamnosid6H"/>
    <property type="match status" value="1"/>
</dbReference>
<feature type="domain" description="Alpha-L-rhamnosidase six-hairpin glycosidase" evidence="6">
    <location>
        <begin position="545"/>
        <end position="898"/>
    </location>
</feature>
<dbReference type="InterPro" id="IPR013737">
    <property type="entry name" value="Bac_rhamnosid_N"/>
</dbReference>
<feature type="chain" id="PRO_5038883726" description="alpha-L-rhamnosidase" evidence="4">
    <location>
        <begin position="18"/>
        <end position="990"/>
    </location>
</feature>
<dbReference type="Pfam" id="PF08531">
    <property type="entry name" value="Bac_rhamnosid_N"/>
    <property type="match status" value="1"/>
</dbReference>
<evidence type="ECO:0000256" key="3">
    <source>
        <dbReference type="ARBA" id="ARBA00022801"/>
    </source>
</evidence>
<organism evidence="8 9">
    <name type="scientific">Kibdelosporangium aridum</name>
    <dbReference type="NCBI Taxonomy" id="2030"/>
    <lineage>
        <taxon>Bacteria</taxon>
        <taxon>Bacillati</taxon>
        <taxon>Actinomycetota</taxon>
        <taxon>Actinomycetes</taxon>
        <taxon>Pseudonocardiales</taxon>
        <taxon>Pseudonocardiaceae</taxon>
        <taxon>Kibdelosporangium</taxon>
    </lineage>
</organism>
<feature type="signal peptide" evidence="4">
    <location>
        <begin position="1"/>
        <end position="17"/>
    </location>
</feature>
<dbReference type="PANTHER" id="PTHR33307:SF6">
    <property type="entry name" value="ALPHA-RHAMNOSIDASE (EUROFUNG)-RELATED"/>
    <property type="match status" value="1"/>
</dbReference>
<accession>A0A1W2FLK7</accession>
<dbReference type="Gene3D" id="1.50.10.10">
    <property type="match status" value="1"/>
</dbReference>
<dbReference type="AlphaFoldDB" id="A0A1W2FLK7"/>
<evidence type="ECO:0000256" key="1">
    <source>
        <dbReference type="ARBA" id="ARBA00001445"/>
    </source>
</evidence>
<evidence type="ECO:0000313" key="9">
    <source>
        <dbReference type="Proteomes" id="UP000192674"/>
    </source>
</evidence>
<dbReference type="Proteomes" id="UP000192674">
    <property type="component" value="Unassembled WGS sequence"/>
</dbReference>
<keyword evidence="9" id="KW-1185">Reference proteome</keyword>
<evidence type="ECO:0000259" key="5">
    <source>
        <dbReference type="Pfam" id="PF08531"/>
    </source>
</evidence>
<proteinExistence type="predicted"/>
<evidence type="ECO:0000256" key="4">
    <source>
        <dbReference type="SAM" id="SignalP"/>
    </source>
</evidence>
<dbReference type="RefSeq" id="WP_084431607.1">
    <property type="nucleotide sequence ID" value="NZ_FWXV01000008.1"/>
</dbReference>
<dbReference type="InterPro" id="IPR013783">
    <property type="entry name" value="Ig-like_fold"/>
</dbReference>
<dbReference type="InterPro" id="IPR016007">
    <property type="entry name" value="Alpha_rhamnosid"/>
</dbReference>
<keyword evidence="3" id="KW-0378">Hydrolase</keyword>
<reference evidence="8 9" key="1">
    <citation type="submission" date="2017-04" db="EMBL/GenBank/DDBJ databases">
        <authorList>
            <person name="Afonso C.L."/>
            <person name="Miller P.J."/>
            <person name="Scott M.A."/>
            <person name="Spackman E."/>
            <person name="Goraichik I."/>
            <person name="Dimitrov K.M."/>
            <person name="Suarez D.L."/>
            <person name="Swayne D.E."/>
        </authorList>
    </citation>
    <scope>NUCLEOTIDE SEQUENCE [LARGE SCALE GENOMIC DNA]</scope>
    <source>
        <strain evidence="8 9">DSM 43828</strain>
    </source>
</reference>
<gene>
    <name evidence="8" type="ORF">SAMN05661093_07637</name>
</gene>
<dbReference type="InterPro" id="IPR008928">
    <property type="entry name" value="6-hairpin_glycosidase_sf"/>
</dbReference>
<dbReference type="OrthoDB" id="9761045at2"/>
<dbReference type="Gene3D" id="2.60.40.10">
    <property type="entry name" value="Immunoglobulins"/>
    <property type="match status" value="1"/>
</dbReference>
<dbReference type="InterPro" id="IPR012341">
    <property type="entry name" value="6hp_glycosidase-like_sf"/>
</dbReference>
<dbReference type="PANTHER" id="PTHR33307">
    <property type="entry name" value="ALPHA-RHAMNOSIDASE (EUROFUNG)"/>
    <property type="match status" value="1"/>
</dbReference>
<dbReference type="GO" id="GO:0005975">
    <property type="term" value="P:carbohydrate metabolic process"/>
    <property type="evidence" value="ECO:0007669"/>
    <property type="project" value="InterPro"/>
</dbReference>
<protein>
    <recommendedName>
        <fullName evidence="2">alpha-L-rhamnosidase</fullName>
        <ecNumber evidence="2">3.2.1.40</ecNumber>
    </recommendedName>
</protein>
<name>A0A1W2FLK7_KIBAR</name>
<dbReference type="GO" id="GO:0030596">
    <property type="term" value="F:alpha-L-rhamnosidase activity"/>
    <property type="evidence" value="ECO:0007669"/>
    <property type="project" value="UniProtKB-EC"/>
</dbReference>
<evidence type="ECO:0000259" key="7">
    <source>
        <dbReference type="Pfam" id="PF17390"/>
    </source>
</evidence>
<dbReference type="InterPro" id="IPR035398">
    <property type="entry name" value="Bac_rhamnosid_C"/>
</dbReference>
<feature type="domain" description="Alpha-L-rhamnosidase C-terminal" evidence="7">
    <location>
        <begin position="909"/>
        <end position="978"/>
    </location>
</feature>
<comment type="catalytic activity">
    <reaction evidence="1">
        <text>Hydrolysis of terminal non-reducing alpha-L-rhamnose residues in alpha-L-rhamnosides.</text>
        <dbReference type="EC" id="3.2.1.40"/>
    </reaction>
</comment>
<dbReference type="Pfam" id="PF25788">
    <property type="entry name" value="Ig_Rha78A_N"/>
    <property type="match status" value="1"/>
</dbReference>
<dbReference type="Gene3D" id="2.60.420.10">
    <property type="entry name" value="Maltose phosphorylase, domain 3"/>
    <property type="match status" value="1"/>
</dbReference>
<dbReference type="Pfam" id="PF17390">
    <property type="entry name" value="Bac_rhamnosid_C"/>
    <property type="match status" value="1"/>
</dbReference>
<evidence type="ECO:0000259" key="6">
    <source>
        <dbReference type="Pfam" id="PF17389"/>
    </source>
</evidence>
<feature type="domain" description="Bacterial alpha-L-rhamnosidase N-terminal" evidence="5">
    <location>
        <begin position="172"/>
        <end position="325"/>
    </location>
</feature>
<evidence type="ECO:0000313" key="8">
    <source>
        <dbReference type="EMBL" id="SMD22835.1"/>
    </source>
</evidence>
<evidence type="ECO:0000256" key="2">
    <source>
        <dbReference type="ARBA" id="ARBA00012652"/>
    </source>
</evidence>
<dbReference type="InterPro" id="IPR035396">
    <property type="entry name" value="Bac_rhamnosid6H"/>
</dbReference>
<dbReference type="EC" id="3.2.1.40" evidence="2"/>
<dbReference type="Gene3D" id="2.60.120.260">
    <property type="entry name" value="Galactose-binding domain-like"/>
    <property type="match status" value="2"/>
</dbReference>